<dbReference type="Pfam" id="PF00196">
    <property type="entry name" value="GerE"/>
    <property type="match status" value="1"/>
</dbReference>
<dbReference type="PRINTS" id="PR00038">
    <property type="entry name" value="HTHLUXR"/>
</dbReference>
<feature type="transmembrane region" description="Helical" evidence="4">
    <location>
        <begin position="6"/>
        <end position="27"/>
    </location>
</feature>
<evidence type="ECO:0000259" key="5">
    <source>
        <dbReference type="PROSITE" id="PS50043"/>
    </source>
</evidence>
<dbReference type="GeneID" id="86853101"/>
<gene>
    <name evidence="6" type="primary">gerE</name>
    <name evidence="6" type="ORF">CBLFYP116_04245</name>
</gene>
<keyword evidence="3" id="KW-0804">Transcription</keyword>
<keyword evidence="4" id="KW-0472">Membrane</keyword>
<dbReference type="RefSeq" id="WP_002576039.1">
    <property type="nucleotide sequence ID" value="NZ_BAABZS010000001.1"/>
</dbReference>
<evidence type="ECO:0000256" key="2">
    <source>
        <dbReference type="ARBA" id="ARBA00023125"/>
    </source>
</evidence>
<dbReference type="Gene3D" id="1.10.10.10">
    <property type="entry name" value="Winged helix-like DNA-binding domain superfamily/Winged helix DNA-binding domain"/>
    <property type="match status" value="1"/>
</dbReference>
<dbReference type="PROSITE" id="PS50043">
    <property type="entry name" value="HTH_LUXR_2"/>
    <property type="match status" value="1"/>
</dbReference>
<dbReference type="PANTHER" id="PTHR44688:SF16">
    <property type="entry name" value="DNA-BINDING TRANSCRIPTIONAL ACTIVATOR DEVR_DOSR"/>
    <property type="match status" value="1"/>
</dbReference>
<name>A0A6N2X0T4_9FIRM</name>
<feature type="transmembrane region" description="Helical" evidence="4">
    <location>
        <begin position="162"/>
        <end position="181"/>
    </location>
</feature>
<feature type="transmembrane region" description="Helical" evidence="4">
    <location>
        <begin position="75"/>
        <end position="95"/>
    </location>
</feature>
<feature type="transmembrane region" description="Helical" evidence="4">
    <location>
        <begin position="34"/>
        <end position="55"/>
    </location>
</feature>
<evidence type="ECO:0000313" key="6">
    <source>
        <dbReference type="EMBL" id="VYT47785.1"/>
    </source>
</evidence>
<dbReference type="AlphaFoldDB" id="A0A6N2X0T4"/>
<proteinExistence type="predicted"/>
<dbReference type="InterPro" id="IPR036388">
    <property type="entry name" value="WH-like_DNA-bd_sf"/>
</dbReference>
<keyword evidence="4" id="KW-1133">Transmembrane helix</keyword>
<dbReference type="EMBL" id="CACRTF010000017">
    <property type="protein sequence ID" value="VYT47785.1"/>
    <property type="molecule type" value="Genomic_DNA"/>
</dbReference>
<accession>A0A6N2X0T4</accession>
<dbReference type="SUPFAM" id="SSF46894">
    <property type="entry name" value="C-terminal effector domain of the bipartite response regulators"/>
    <property type="match status" value="1"/>
</dbReference>
<reference evidence="6" key="1">
    <citation type="submission" date="2019-11" db="EMBL/GenBank/DDBJ databases">
        <authorList>
            <person name="Feng L."/>
        </authorList>
    </citation>
    <scope>NUCLEOTIDE SEQUENCE</scope>
    <source>
        <strain evidence="6">CbolteaeLFYP116</strain>
    </source>
</reference>
<feature type="transmembrane region" description="Helical" evidence="4">
    <location>
        <begin position="102"/>
        <end position="121"/>
    </location>
</feature>
<organism evidence="6">
    <name type="scientific">Enterocloster bolteae</name>
    <dbReference type="NCBI Taxonomy" id="208479"/>
    <lineage>
        <taxon>Bacteria</taxon>
        <taxon>Bacillati</taxon>
        <taxon>Bacillota</taxon>
        <taxon>Clostridia</taxon>
        <taxon>Lachnospirales</taxon>
        <taxon>Lachnospiraceae</taxon>
        <taxon>Enterocloster</taxon>
    </lineage>
</organism>
<dbReference type="CDD" id="cd06170">
    <property type="entry name" value="LuxR_C_like"/>
    <property type="match status" value="1"/>
</dbReference>
<evidence type="ECO:0000256" key="1">
    <source>
        <dbReference type="ARBA" id="ARBA00023015"/>
    </source>
</evidence>
<feature type="domain" description="HTH luxR-type" evidence="5">
    <location>
        <begin position="258"/>
        <end position="322"/>
    </location>
</feature>
<keyword evidence="2" id="KW-0238">DNA-binding</keyword>
<dbReference type="GO" id="GO:0003677">
    <property type="term" value="F:DNA binding"/>
    <property type="evidence" value="ECO:0007669"/>
    <property type="project" value="UniProtKB-KW"/>
</dbReference>
<evidence type="ECO:0000256" key="3">
    <source>
        <dbReference type="ARBA" id="ARBA00023163"/>
    </source>
</evidence>
<keyword evidence="4" id="KW-0812">Transmembrane</keyword>
<dbReference type="GO" id="GO:0006355">
    <property type="term" value="P:regulation of DNA-templated transcription"/>
    <property type="evidence" value="ECO:0007669"/>
    <property type="project" value="InterPro"/>
</dbReference>
<keyword evidence="1" id="KW-0805">Transcription regulation</keyword>
<dbReference type="PANTHER" id="PTHR44688">
    <property type="entry name" value="DNA-BINDING TRANSCRIPTIONAL ACTIVATOR DEVR_DOSR"/>
    <property type="match status" value="1"/>
</dbReference>
<dbReference type="InterPro" id="IPR000792">
    <property type="entry name" value="Tscrpt_reg_LuxR_C"/>
</dbReference>
<protein>
    <submittedName>
        <fullName evidence="6">Spore germination protein GerE</fullName>
    </submittedName>
</protein>
<dbReference type="InterPro" id="IPR016032">
    <property type="entry name" value="Sig_transdc_resp-reg_C-effctor"/>
</dbReference>
<feature type="transmembrane region" description="Helical" evidence="4">
    <location>
        <begin position="133"/>
        <end position="150"/>
    </location>
</feature>
<sequence length="325" mass="37771">MDVISFLYTIFLLLLYACVISSCFYAWMNTGHKLYLHLIALFVFFLFDLSIISIIEFIYHTPGQFSPVPSVSFPLLRNVGFFSGMIIYTFFFLCLMERSFELLNLIPLLIYAACMVVFGTIRNSAAADWMYFTARYVTIISLLFLLRIQIRACGDRIDVQRRALALQLNLFILVFMCLSFVENTVTTMYWKEYSGWLNSFAPRLSERIFCEDMYSVILSYWCLTQCYDVIKNKLNTAVLPVNMSSALPKDCYDSAKEEFAQKLGLTKREREILDLLLKDMTNQEISGELVISLGTVKTHVHNILQKAEVTKRTQLMEQFRNFVQK</sequence>
<dbReference type="SMART" id="SM00421">
    <property type="entry name" value="HTH_LUXR"/>
    <property type="match status" value="1"/>
</dbReference>
<evidence type="ECO:0000256" key="4">
    <source>
        <dbReference type="SAM" id="Phobius"/>
    </source>
</evidence>
<dbReference type="PROSITE" id="PS00622">
    <property type="entry name" value="HTH_LUXR_1"/>
    <property type="match status" value="1"/>
</dbReference>